<dbReference type="EMBL" id="PDEQ01000002">
    <property type="protein sequence ID" value="PEN14646.1"/>
    <property type="molecule type" value="Genomic_DNA"/>
</dbReference>
<sequence>MSVRSALVFITCFAVGLLLLAFTVSIDVGARSQRTPQAFDLLVINDDTLGIANTPLAPLLERSDSGGGISFNSADTVEQSPQGVVVEFDMCSACWRGYQAVWSIEQDSLFLTGVQSCCGPKRRHSMDRIKNLLGIDHQDGQAFAQWYSGTLRAPRGSLLQQGSSGFRSVYAREIRLRVDVGHVTQVDTVHNAPYSTPQFPGGSDSLGKHLSSSGKIEAFTSSDSAQYVETRIIVDPTGRPVVDDIRLVDRWGAGSSEPSESRVDAIRSAIRMLPLFTPGVKGGRTHSFSATLHVWRDGTRVVVQLADVLPIDLVDR</sequence>
<keyword evidence="2" id="KW-1185">Reference proteome</keyword>
<dbReference type="Proteomes" id="UP000220102">
    <property type="component" value="Unassembled WGS sequence"/>
</dbReference>
<comment type="caution">
    <text evidence="1">The sequence shown here is derived from an EMBL/GenBank/DDBJ whole genome shotgun (WGS) entry which is preliminary data.</text>
</comment>
<accession>A0A2A8D150</accession>
<gene>
    <name evidence="1" type="ORF">CRI94_06390</name>
</gene>
<dbReference type="AlphaFoldDB" id="A0A2A8D150"/>
<name>A0A2A8D150_9BACT</name>
<proteinExistence type="predicted"/>
<evidence type="ECO:0000313" key="1">
    <source>
        <dbReference type="EMBL" id="PEN14646.1"/>
    </source>
</evidence>
<dbReference type="RefSeq" id="WP_098074819.1">
    <property type="nucleotide sequence ID" value="NZ_PDEQ01000002.1"/>
</dbReference>
<protein>
    <recommendedName>
        <fullName evidence="3">TonB C-terminal domain-containing protein</fullName>
    </recommendedName>
</protein>
<evidence type="ECO:0008006" key="3">
    <source>
        <dbReference type="Google" id="ProtNLM"/>
    </source>
</evidence>
<organism evidence="1 2">
    <name type="scientific">Longibacter salinarum</name>
    <dbReference type="NCBI Taxonomy" id="1850348"/>
    <lineage>
        <taxon>Bacteria</taxon>
        <taxon>Pseudomonadati</taxon>
        <taxon>Rhodothermota</taxon>
        <taxon>Rhodothermia</taxon>
        <taxon>Rhodothermales</taxon>
        <taxon>Salisaetaceae</taxon>
        <taxon>Longibacter</taxon>
    </lineage>
</organism>
<reference evidence="1 2" key="1">
    <citation type="submission" date="2017-10" db="EMBL/GenBank/DDBJ databases">
        <title>Draft genome of Longibacter Salinarum.</title>
        <authorList>
            <person name="Goh K.M."/>
            <person name="Shamsir M.S."/>
            <person name="Lim S.W."/>
        </authorList>
    </citation>
    <scope>NUCLEOTIDE SEQUENCE [LARGE SCALE GENOMIC DNA]</scope>
    <source>
        <strain evidence="1 2">KCTC 52045</strain>
    </source>
</reference>
<evidence type="ECO:0000313" key="2">
    <source>
        <dbReference type="Proteomes" id="UP000220102"/>
    </source>
</evidence>
<dbReference type="OrthoDB" id="1438245at2"/>